<keyword evidence="3 4" id="KW-0326">Glycosidase</keyword>
<sequence>MRTGFLLLVLSSLAVACTQPAETSSAGLVATGDSAYYQEKYRPAYHFTPEKNWMNDPNGLVYYEGEYHLFFQYNPEGTVWGNMSWGHAVSPDLVHWEHLPLAIPMVGDTMIFSGSAVVDQHNSSGLCEGESCLVAIYTAHTETNQSQSIAVSNDRGRTWQQYSGNPVLNESMKDFRDPKVSWYEPAQHWVMTVALPTEHKVRFYKSENLLEWEQLSEFGPQGFVDGIWECPDLFSLPVSGTDEEKWVLIVSYNGEEGSDMQYFVGDFDGTRFTNENAKDLVLTLDEGLDNYAAVTWNNAPDNQRLIIGWFNNWRYARDIPTSTWRSAQTIVSTAQLRQYPEGVRLALQPVPALEKLRQTAVHHDDVQLREGDDFLSVESIQGGQLEILAEFAYEAIETPTEAEQLASEFGIKIFKGQGQETVIGYDVASQSLFVDRTQSGDTSFANNFSARTIGLMPADSGTVKMHIFVDHSSVEVFGNDGYVTMSNRIFPDPQKDDVEVYTRGGRVTLQSLDIWPLRSIWSAPASRSSASSTP</sequence>
<dbReference type="InterPro" id="IPR013148">
    <property type="entry name" value="Glyco_hydro_32_N"/>
</dbReference>
<dbReference type="SUPFAM" id="SSF49899">
    <property type="entry name" value="Concanavalin A-like lectins/glucanases"/>
    <property type="match status" value="1"/>
</dbReference>
<protein>
    <submittedName>
        <fullName evidence="8">Glycoside hydrolase family 32 protein</fullName>
    </submittedName>
</protein>
<dbReference type="InterPro" id="IPR001362">
    <property type="entry name" value="Glyco_hydro_32"/>
</dbReference>
<evidence type="ECO:0000256" key="1">
    <source>
        <dbReference type="ARBA" id="ARBA00009902"/>
    </source>
</evidence>
<feature type="domain" description="Glycosyl hydrolase family 32 N-terminal" evidence="6">
    <location>
        <begin position="46"/>
        <end position="347"/>
    </location>
</feature>
<dbReference type="InterPro" id="IPR023296">
    <property type="entry name" value="Glyco_hydro_beta-prop_sf"/>
</dbReference>
<feature type="signal peptide" evidence="5">
    <location>
        <begin position="1"/>
        <end position="16"/>
    </location>
</feature>
<gene>
    <name evidence="8" type="ORF">K4G66_02565</name>
</gene>
<dbReference type="Gene3D" id="2.115.10.20">
    <property type="entry name" value="Glycosyl hydrolase domain, family 43"/>
    <property type="match status" value="1"/>
</dbReference>
<evidence type="ECO:0000256" key="4">
    <source>
        <dbReference type="RuleBase" id="RU362110"/>
    </source>
</evidence>
<dbReference type="Gene3D" id="2.60.120.560">
    <property type="entry name" value="Exo-inulinase, domain 1"/>
    <property type="match status" value="1"/>
</dbReference>
<organism evidence="8">
    <name type="scientific">Roseihalotalea indica</name>
    <dbReference type="NCBI Taxonomy" id="2867963"/>
    <lineage>
        <taxon>Bacteria</taxon>
        <taxon>Pseudomonadati</taxon>
        <taxon>Bacteroidota</taxon>
        <taxon>Cytophagia</taxon>
        <taxon>Cytophagales</taxon>
        <taxon>Catalimonadaceae</taxon>
        <taxon>Roseihalotalea</taxon>
    </lineage>
</organism>
<comment type="similarity">
    <text evidence="1 4">Belongs to the glycosyl hydrolase 32 family.</text>
</comment>
<name>A0AA49GQC3_9BACT</name>
<accession>A0AA49GQC3</accession>
<keyword evidence="2 4" id="KW-0378">Hydrolase</keyword>
<dbReference type="CDD" id="cd18622">
    <property type="entry name" value="GH32_Inu-like"/>
    <property type="match status" value="1"/>
</dbReference>
<dbReference type="Pfam" id="PF08244">
    <property type="entry name" value="Glyco_hydro_32C"/>
    <property type="match status" value="1"/>
</dbReference>
<feature type="chain" id="PRO_5041209115" evidence="5">
    <location>
        <begin position="17"/>
        <end position="534"/>
    </location>
</feature>
<dbReference type="AlphaFoldDB" id="A0AA49GQC3"/>
<dbReference type="PROSITE" id="PS00609">
    <property type="entry name" value="GLYCOSYL_HYDROL_F32"/>
    <property type="match status" value="1"/>
</dbReference>
<dbReference type="GO" id="GO:0005987">
    <property type="term" value="P:sucrose catabolic process"/>
    <property type="evidence" value="ECO:0007669"/>
    <property type="project" value="TreeGrafter"/>
</dbReference>
<dbReference type="GO" id="GO:0005737">
    <property type="term" value="C:cytoplasm"/>
    <property type="evidence" value="ECO:0007669"/>
    <property type="project" value="TreeGrafter"/>
</dbReference>
<dbReference type="PANTHER" id="PTHR42800:SF1">
    <property type="entry name" value="EXOINULINASE INUD (AFU_ORTHOLOGUE AFUA_5G00480)"/>
    <property type="match status" value="1"/>
</dbReference>
<dbReference type="InterPro" id="IPR018053">
    <property type="entry name" value="Glyco_hydro_32_AS"/>
</dbReference>
<dbReference type="SUPFAM" id="SSF75005">
    <property type="entry name" value="Arabinanase/levansucrase/invertase"/>
    <property type="match status" value="1"/>
</dbReference>
<dbReference type="InterPro" id="IPR013189">
    <property type="entry name" value="Glyco_hydro_32_C"/>
</dbReference>
<evidence type="ECO:0000259" key="7">
    <source>
        <dbReference type="Pfam" id="PF08244"/>
    </source>
</evidence>
<dbReference type="InterPro" id="IPR013320">
    <property type="entry name" value="ConA-like_dom_sf"/>
</dbReference>
<dbReference type="SMART" id="SM00640">
    <property type="entry name" value="Glyco_32"/>
    <property type="match status" value="1"/>
</dbReference>
<evidence type="ECO:0000256" key="5">
    <source>
        <dbReference type="SAM" id="SignalP"/>
    </source>
</evidence>
<dbReference type="PROSITE" id="PS51257">
    <property type="entry name" value="PROKAR_LIPOPROTEIN"/>
    <property type="match status" value="1"/>
</dbReference>
<proteinExistence type="inferred from homology"/>
<evidence type="ECO:0000313" key="8">
    <source>
        <dbReference type="EMBL" id="WKN37593.1"/>
    </source>
</evidence>
<dbReference type="EMBL" id="CP120682">
    <property type="protein sequence ID" value="WKN37593.1"/>
    <property type="molecule type" value="Genomic_DNA"/>
</dbReference>
<feature type="domain" description="Glycosyl hydrolase family 32 C-terminal" evidence="7">
    <location>
        <begin position="353"/>
        <end position="516"/>
    </location>
</feature>
<reference evidence="8" key="1">
    <citation type="journal article" date="2023" name="Comput. Struct. Biotechnol. J.">
        <title>Discovery of a novel marine Bacteroidetes with a rich repertoire of carbohydrate-active enzymes.</title>
        <authorList>
            <person name="Chen B."/>
            <person name="Liu G."/>
            <person name="Chen Q."/>
            <person name="Wang H."/>
            <person name="Liu L."/>
            <person name="Tang K."/>
        </authorList>
    </citation>
    <scope>NUCLEOTIDE SEQUENCE</scope>
    <source>
        <strain evidence="8">TK19036</strain>
    </source>
</reference>
<keyword evidence="5" id="KW-0732">Signal</keyword>
<evidence type="ECO:0000256" key="2">
    <source>
        <dbReference type="ARBA" id="ARBA00022801"/>
    </source>
</evidence>
<dbReference type="Pfam" id="PF00251">
    <property type="entry name" value="Glyco_hydro_32N"/>
    <property type="match status" value="1"/>
</dbReference>
<dbReference type="PANTHER" id="PTHR42800">
    <property type="entry name" value="EXOINULINASE INUD (AFU_ORTHOLOGUE AFUA_5G00480)"/>
    <property type="match status" value="1"/>
</dbReference>
<reference evidence="8" key="2">
    <citation type="journal article" date="2024" name="Antonie Van Leeuwenhoek">
        <title>Roseihalotalea indica gen. nov., sp. nov., a halophilic Bacteroidetes from mesopelagic Southwest Indian Ocean with higher carbohydrate metabolic potential.</title>
        <authorList>
            <person name="Chen B."/>
            <person name="Zhang M."/>
            <person name="Lin D."/>
            <person name="Ye J."/>
            <person name="Tang K."/>
        </authorList>
    </citation>
    <scope>NUCLEOTIDE SEQUENCE</scope>
    <source>
        <strain evidence="8">TK19036</strain>
    </source>
</reference>
<evidence type="ECO:0000256" key="3">
    <source>
        <dbReference type="ARBA" id="ARBA00023295"/>
    </source>
</evidence>
<dbReference type="GO" id="GO:0004575">
    <property type="term" value="F:sucrose alpha-glucosidase activity"/>
    <property type="evidence" value="ECO:0007669"/>
    <property type="project" value="TreeGrafter"/>
</dbReference>
<evidence type="ECO:0000259" key="6">
    <source>
        <dbReference type="Pfam" id="PF00251"/>
    </source>
</evidence>